<dbReference type="GO" id="GO:0006979">
    <property type="term" value="P:response to oxidative stress"/>
    <property type="evidence" value="ECO:0007669"/>
    <property type="project" value="UniProtKB-UniRule"/>
</dbReference>
<organism evidence="20 21">
    <name type="scientific">Castilleja foliolosa</name>
    <dbReference type="NCBI Taxonomy" id="1961234"/>
    <lineage>
        <taxon>Eukaryota</taxon>
        <taxon>Viridiplantae</taxon>
        <taxon>Streptophyta</taxon>
        <taxon>Embryophyta</taxon>
        <taxon>Tracheophyta</taxon>
        <taxon>Spermatophyta</taxon>
        <taxon>Magnoliopsida</taxon>
        <taxon>eudicotyledons</taxon>
        <taxon>Gunneridae</taxon>
        <taxon>Pentapetalae</taxon>
        <taxon>asterids</taxon>
        <taxon>lamiids</taxon>
        <taxon>Lamiales</taxon>
        <taxon>Orobanchaceae</taxon>
        <taxon>Pedicularideae</taxon>
        <taxon>Castillejinae</taxon>
        <taxon>Castilleja</taxon>
    </lineage>
</organism>
<dbReference type="GO" id="GO:0042744">
    <property type="term" value="P:hydrogen peroxide catabolic process"/>
    <property type="evidence" value="ECO:0007669"/>
    <property type="project" value="UniProtKB-KW"/>
</dbReference>
<feature type="binding site" evidence="15">
    <location>
        <position position="69"/>
    </location>
    <ligand>
        <name>Ca(2+)</name>
        <dbReference type="ChEBI" id="CHEBI:29108"/>
        <label>1</label>
    </ligand>
</feature>
<feature type="binding site" evidence="15">
    <location>
        <position position="76"/>
    </location>
    <ligand>
        <name>Ca(2+)</name>
        <dbReference type="ChEBI" id="CHEBI:29108"/>
        <label>1</label>
    </ligand>
</feature>
<evidence type="ECO:0000256" key="11">
    <source>
        <dbReference type="ARBA" id="ARBA00023157"/>
    </source>
</evidence>
<evidence type="ECO:0000256" key="8">
    <source>
        <dbReference type="ARBA" id="ARBA00022837"/>
    </source>
</evidence>
<keyword evidence="9 18" id="KW-0560">Oxidoreductase</keyword>
<evidence type="ECO:0000256" key="10">
    <source>
        <dbReference type="ARBA" id="ARBA00023004"/>
    </source>
</evidence>
<feature type="disulfide bond" evidence="17">
    <location>
        <begin position="123"/>
        <end position="325"/>
    </location>
</feature>
<feature type="disulfide bond" evidence="17">
    <location>
        <begin position="207"/>
        <end position="233"/>
    </location>
</feature>
<feature type="site" description="Transition state stabilizer" evidence="16">
    <location>
        <position position="64"/>
    </location>
</feature>
<feature type="active site" description="Proton acceptor" evidence="13">
    <location>
        <position position="68"/>
    </location>
</feature>
<dbReference type="PANTHER" id="PTHR31388">
    <property type="entry name" value="PEROXIDASE 72-RELATED"/>
    <property type="match status" value="1"/>
</dbReference>
<feature type="binding site" evidence="15">
    <location>
        <position position="74"/>
    </location>
    <ligand>
        <name>Ca(2+)</name>
        <dbReference type="ChEBI" id="CHEBI:29108"/>
        <label>1</label>
    </ligand>
</feature>
<feature type="disulfide bond" evidence="17">
    <location>
        <begin position="70"/>
        <end position="75"/>
    </location>
</feature>
<feature type="domain" description="Plant heme peroxidase family profile" evidence="19">
    <location>
        <begin position="27"/>
        <end position="329"/>
    </location>
</feature>
<evidence type="ECO:0000256" key="17">
    <source>
        <dbReference type="PIRSR" id="PIRSR600823-5"/>
    </source>
</evidence>
<feature type="binding site" evidence="15">
    <location>
        <position position="201"/>
    </location>
    <ligand>
        <name>Ca(2+)</name>
        <dbReference type="ChEBI" id="CHEBI:29108"/>
        <label>2</label>
    </ligand>
</feature>
<evidence type="ECO:0000256" key="1">
    <source>
        <dbReference type="ARBA" id="ARBA00000189"/>
    </source>
</evidence>
<feature type="chain" id="PRO_5044526620" description="Peroxidase" evidence="18">
    <location>
        <begin position="26"/>
        <end position="329"/>
    </location>
</feature>
<evidence type="ECO:0000256" key="7">
    <source>
        <dbReference type="ARBA" id="ARBA00022723"/>
    </source>
</evidence>
<accession>A0ABD3EK29</accession>
<feature type="disulfide bond" evidence="17">
    <location>
        <begin position="37"/>
        <end position="117"/>
    </location>
</feature>
<keyword evidence="21" id="KW-1185">Reference proteome</keyword>
<name>A0ABD3EK29_9LAMI</name>
<evidence type="ECO:0000256" key="6">
    <source>
        <dbReference type="ARBA" id="ARBA00022617"/>
    </source>
</evidence>
<feature type="binding site" evidence="15">
    <location>
        <position position="248"/>
    </location>
    <ligand>
        <name>Ca(2+)</name>
        <dbReference type="ChEBI" id="CHEBI:29108"/>
        <label>2</label>
    </ligand>
</feature>
<evidence type="ECO:0000256" key="18">
    <source>
        <dbReference type="RuleBase" id="RU362060"/>
    </source>
</evidence>
<comment type="subcellular location">
    <subcellularLocation>
        <location evidence="18">Secreted</location>
    </subcellularLocation>
</comment>
<dbReference type="InterPro" id="IPR019794">
    <property type="entry name" value="Peroxidases_AS"/>
</dbReference>
<sequence length="329" mass="36811">MANYSLISFQVIITLALVFVCSSSAGQLSPVFYLKTCPKIFEIVEDEVRGAINYEERMGASLLRLHFHDCFVHGCDASILLDDTASFKSEKNALPNKNSIRGFEVIDKIKTKLEKQCPGVVSCADILALAAMISVKILVPDQKWCGWIVMFGRKDSITAYKNEADNGAIPSPASNLTQLIDLFSQNNLSKQDLVALSGGHTIGLVQCTNFRARIYNETNNIDGQFGAAARRECRVNTPGDDHKLQPLDIISPKEFDNSFFRDVRNNKTLLHSDQQLNTHDRDIAKWVYKYSDNQISFLEDFAKAMVRMGNIKPLLGPPGQIRKNCRMVN</sequence>
<feature type="binding site" evidence="15">
    <location>
        <position position="90"/>
    </location>
    <ligand>
        <name>Ca(2+)</name>
        <dbReference type="ChEBI" id="CHEBI:29108"/>
        <label>1</label>
    </ligand>
</feature>
<dbReference type="GO" id="GO:0005576">
    <property type="term" value="C:extracellular region"/>
    <property type="evidence" value="ECO:0007669"/>
    <property type="project" value="UniProtKB-SubCell"/>
</dbReference>
<comment type="cofactor">
    <cofactor evidence="15 18">
        <name>Ca(2+)</name>
        <dbReference type="ChEBI" id="CHEBI:29108"/>
    </cofactor>
    <text evidence="15 18">Binds 2 calcium ions per subunit.</text>
</comment>
<keyword evidence="8 15" id="KW-0106">Calcium</keyword>
<dbReference type="EC" id="1.11.1.7" evidence="4 18"/>
<keyword evidence="10 15" id="KW-0408">Iron</keyword>
<gene>
    <name evidence="20" type="ORF">CASFOL_003100</name>
</gene>
<evidence type="ECO:0000256" key="15">
    <source>
        <dbReference type="PIRSR" id="PIRSR600823-3"/>
    </source>
</evidence>
<evidence type="ECO:0000313" key="20">
    <source>
        <dbReference type="EMBL" id="KAL3653419.1"/>
    </source>
</evidence>
<keyword evidence="5 18" id="KW-0575">Peroxidase</keyword>
<comment type="function">
    <text evidence="2">Removal of H(2)O(2), oxidation of toxic reductants, biosynthesis and degradation of lignin, suberization, auxin catabolism, response to environmental stresses such as wounding, pathogen attack and oxidative stress. These functions might be dependent on each isozyme/isoform in each plant tissue.</text>
</comment>
<comment type="catalytic activity">
    <reaction evidence="1 18">
        <text>2 a phenolic donor + H2O2 = 2 a phenolic radical donor + 2 H2O</text>
        <dbReference type="Rhea" id="RHEA:56136"/>
        <dbReference type="ChEBI" id="CHEBI:15377"/>
        <dbReference type="ChEBI" id="CHEBI:16240"/>
        <dbReference type="ChEBI" id="CHEBI:139520"/>
        <dbReference type="ChEBI" id="CHEBI:139521"/>
        <dbReference type="EC" id="1.11.1.7"/>
    </reaction>
</comment>
<feature type="binding site" evidence="14">
    <location>
        <position position="170"/>
    </location>
    <ligand>
        <name>substrate</name>
    </ligand>
</feature>
<evidence type="ECO:0000256" key="3">
    <source>
        <dbReference type="ARBA" id="ARBA00006873"/>
    </source>
</evidence>
<dbReference type="PROSITE" id="PS50873">
    <property type="entry name" value="PEROXIDASE_4"/>
    <property type="match status" value="1"/>
</dbReference>
<dbReference type="Pfam" id="PF00141">
    <property type="entry name" value="peroxidase"/>
    <property type="match status" value="1"/>
</dbReference>
<keyword evidence="12" id="KW-0325">Glycoprotein</keyword>
<evidence type="ECO:0000256" key="5">
    <source>
        <dbReference type="ARBA" id="ARBA00022559"/>
    </source>
</evidence>
<feature type="binding site" description="axial binding residue" evidence="15">
    <location>
        <position position="200"/>
    </location>
    <ligand>
        <name>heme b</name>
        <dbReference type="ChEBI" id="CHEBI:60344"/>
    </ligand>
    <ligandPart>
        <name>Fe</name>
        <dbReference type="ChEBI" id="CHEBI:18248"/>
    </ligandPart>
</feature>
<comment type="caution">
    <text evidence="20">The sequence shown here is derived from an EMBL/GenBank/DDBJ whole genome shotgun (WGS) entry which is preliminary data.</text>
</comment>
<evidence type="ECO:0000256" key="16">
    <source>
        <dbReference type="PIRSR" id="PIRSR600823-4"/>
    </source>
</evidence>
<dbReference type="PROSITE" id="PS00436">
    <property type="entry name" value="PEROXIDASE_2"/>
    <property type="match status" value="1"/>
</dbReference>
<keyword evidence="7 15" id="KW-0479">Metal-binding</keyword>
<dbReference type="PROSITE" id="PS00435">
    <property type="entry name" value="PEROXIDASE_1"/>
    <property type="match status" value="1"/>
</dbReference>
<keyword evidence="18" id="KW-0964">Secreted</keyword>
<evidence type="ECO:0000256" key="9">
    <source>
        <dbReference type="ARBA" id="ARBA00023002"/>
    </source>
</evidence>
<evidence type="ECO:0000256" key="12">
    <source>
        <dbReference type="ARBA" id="ARBA00023180"/>
    </source>
</evidence>
<keyword evidence="6 18" id="KW-0349">Heme</keyword>
<feature type="binding site" evidence="15">
    <location>
        <position position="78"/>
    </location>
    <ligand>
        <name>Ca(2+)</name>
        <dbReference type="ChEBI" id="CHEBI:29108"/>
        <label>1</label>
    </ligand>
</feature>
<dbReference type="FunFam" id="1.10.420.10:FF:000006">
    <property type="entry name" value="Peroxidase"/>
    <property type="match status" value="1"/>
</dbReference>
<dbReference type="GO" id="GO:0046872">
    <property type="term" value="F:metal ion binding"/>
    <property type="evidence" value="ECO:0007669"/>
    <property type="project" value="UniProtKB-UniRule"/>
</dbReference>
<feature type="binding site" evidence="15">
    <location>
        <position position="72"/>
    </location>
    <ligand>
        <name>Ca(2+)</name>
        <dbReference type="ChEBI" id="CHEBI:29108"/>
        <label>1</label>
    </ligand>
</feature>
<dbReference type="GO" id="GO:0140825">
    <property type="term" value="F:lactoperoxidase activity"/>
    <property type="evidence" value="ECO:0007669"/>
    <property type="project" value="UniProtKB-EC"/>
</dbReference>
<dbReference type="InterPro" id="IPR019793">
    <property type="entry name" value="Peroxidases_heam-ligand_BS"/>
</dbReference>
<feature type="binding site" evidence="15">
    <location>
        <position position="256"/>
    </location>
    <ligand>
        <name>Ca(2+)</name>
        <dbReference type="ChEBI" id="CHEBI:29108"/>
        <label>2</label>
    </ligand>
</feature>
<reference evidence="21" key="1">
    <citation type="journal article" date="2024" name="IScience">
        <title>Strigolactones Initiate the Formation of Haustorium-like Structures in Castilleja.</title>
        <authorList>
            <person name="Buerger M."/>
            <person name="Peterson D."/>
            <person name="Chory J."/>
        </authorList>
    </citation>
    <scope>NUCLEOTIDE SEQUENCE [LARGE SCALE GENOMIC DNA]</scope>
</reference>
<evidence type="ECO:0000256" key="2">
    <source>
        <dbReference type="ARBA" id="ARBA00002322"/>
    </source>
</evidence>
<dbReference type="GO" id="GO:0020037">
    <property type="term" value="F:heme binding"/>
    <property type="evidence" value="ECO:0007669"/>
    <property type="project" value="UniProtKB-UniRule"/>
</dbReference>
<dbReference type="CDD" id="cd00693">
    <property type="entry name" value="secretory_peroxidase"/>
    <property type="match status" value="1"/>
</dbReference>
<comment type="cofactor">
    <cofactor evidence="15 18">
        <name>heme b</name>
        <dbReference type="ChEBI" id="CHEBI:60344"/>
    </cofactor>
    <text evidence="15 18">Binds 1 heme b (iron(II)-protoporphyrin IX) group per subunit.</text>
</comment>
<dbReference type="InterPro" id="IPR000823">
    <property type="entry name" value="Peroxidase_pln"/>
</dbReference>
<evidence type="ECO:0000259" key="19">
    <source>
        <dbReference type="PROSITE" id="PS50873"/>
    </source>
</evidence>
<dbReference type="PRINTS" id="PR00461">
    <property type="entry name" value="PLPEROXIDASE"/>
</dbReference>
<dbReference type="InterPro" id="IPR002016">
    <property type="entry name" value="Haem_peroxidase"/>
</dbReference>
<dbReference type="PRINTS" id="PR00458">
    <property type="entry name" value="PEROXIDASE"/>
</dbReference>
<dbReference type="Proteomes" id="UP001632038">
    <property type="component" value="Unassembled WGS sequence"/>
</dbReference>
<keyword evidence="18" id="KW-0732">Signal</keyword>
<dbReference type="SUPFAM" id="SSF48113">
    <property type="entry name" value="Heme-dependent peroxidases"/>
    <property type="match status" value="1"/>
</dbReference>
<dbReference type="InterPro" id="IPR033905">
    <property type="entry name" value="Secretory_peroxidase"/>
</dbReference>
<dbReference type="Gene3D" id="1.10.520.10">
    <property type="match status" value="1"/>
</dbReference>
<protein>
    <recommendedName>
        <fullName evidence="4 18">Peroxidase</fullName>
        <ecNumber evidence="4 18">1.11.1.7</ecNumber>
    </recommendedName>
</protein>
<dbReference type="Gene3D" id="1.10.420.10">
    <property type="entry name" value="Peroxidase, domain 2"/>
    <property type="match status" value="1"/>
</dbReference>
<dbReference type="AlphaFoldDB" id="A0ABD3EK29"/>
<dbReference type="InterPro" id="IPR010255">
    <property type="entry name" value="Haem_peroxidase_sf"/>
</dbReference>
<dbReference type="EMBL" id="JAVIJP010000005">
    <property type="protein sequence ID" value="KAL3653419.1"/>
    <property type="molecule type" value="Genomic_DNA"/>
</dbReference>
<evidence type="ECO:0000256" key="14">
    <source>
        <dbReference type="PIRSR" id="PIRSR600823-2"/>
    </source>
</evidence>
<evidence type="ECO:0000256" key="4">
    <source>
        <dbReference type="ARBA" id="ARBA00012313"/>
    </source>
</evidence>
<evidence type="ECO:0000313" key="21">
    <source>
        <dbReference type="Proteomes" id="UP001632038"/>
    </source>
</evidence>
<evidence type="ECO:0000256" key="13">
    <source>
        <dbReference type="PIRSR" id="PIRSR600823-1"/>
    </source>
</evidence>
<dbReference type="PANTHER" id="PTHR31388:SF5">
    <property type="entry name" value="PEROXIDASE"/>
    <property type="match status" value="1"/>
</dbReference>
<comment type="similarity">
    <text evidence="18">Belongs to the peroxidase family. Classical plant (class III) peroxidase subfamily.</text>
</comment>
<keyword evidence="18" id="KW-0376">Hydrogen peroxide</keyword>
<proteinExistence type="inferred from homology"/>
<keyword evidence="11 17" id="KW-1015">Disulfide bond</keyword>
<feature type="signal peptide" evidence="18">
    <location>
        <begin position="1"/>
        <end position="25"/>
    </location>
</feature>
<comment type="similarity">
    <text evidence="3">Belongs to the peroxidase family. Ascorbate peroxidase subfamily.</text>
</comment>